<name>A0A2K1YM91_POPTR</name>
<dbReference type="EMBL" id="CM009299">
    <property type="protein sequence ID" value="PNT14143.1"/>
    <property type="molecule type" value="Genomic_DNA"/>
</dbReference>
<protein>
    <submittedName>
        <fullName evidence="1">Uncharacterized protein</fullName>
    </submittedName>
</protein>
<gene>
    <name evidence="1" type="ORF">POPTR_010G013600</name>
</gene>
<accession>A0A2K1YM91</accession>
<dbReference type="AlphaFoldDB" id="A0A2K1YM91"/>
<organism evidence="1 2">
    <name type="scientific">Populus trichocarpa</name>
    <name type="common">Western balsam poplar</name>
    <name type="synonym">Populus balsamifera subsp. trichocarpa</name>
    <dbReference type="NCBI Taxonomy" id="3694"/>
    <lineage>
        <taxon>Eukaryota</taxon>
        <taxon>Viridiplantae</taxon>
        <taxon>Streptophyta</taxon>
        <taxon>Embryophyta</taxon>
        <taxon>Tracheophyta</taxon>
        <taxon>Spermatophyta</taxon>
        <taxon>Magnoliopsida</taxon>
        <taxon>eudicotyledons</taxon>
        <taxon>Gunneridae</taxon>
        <taxon>Pentapetalae</taxon>
        <taxon>rosids</taxon>
        <taxon>fabids</taxon>
        <taxon>Malpighiales</taxon>
        <taxon>Salicaceae</taxon>
        <taxon>Saliceae</taxon>
        <taxon>Populus</taxon>
    </lineage>
</organism>
<keyword evidence="2" id="KW-1185">Reference proteome</keyword>
<reference evidence="1 2" key="1">
    <citation type="journal article" date="2006" name="Science">
        <title>The genome of black cottonwood, Populus trichocarpa (Torr. &amp; Gray).</title>
        <authorList>
            <person name="Tuskan G.A."/>
            <person name="Difazio S."/>
            <person name="Jansson S."/>
            <person name="Bohlmann J."/>
            <person name="Grigoriev I."/>
            <person name="Hellsten U."/>
            <person name="Putnam N."/>
            <person name="Ralph S."/>
            <person name="Rombauts S."/>
            <person name="Salamov A."/>
            <person name="Schein J."/>
            <person name="Sterck L."/>
            <person name="Aerts A."/>
            <person name="Bhalerao R.R."/>
            <person name="Bhalerao R.P."/>
            <person name="Blaudez D."/>
            <person name="Boerjan W."/>
            <person name="Brun A."/>
            <person name="Brunner A."/>
            <person name="Busov V."/>
            <person name="Campbell M."/>
            <person name="Carlson J."/>
            <person name="Chalot M."/>
            <person name="Chapman J."/>
            <person name="Chen G.L."/>
            <person name="Cooper D."/>
            <person name="Coutinho P.M."/>
            <person name="Couturier J."/>
            <person name="Covert S."/>
            <person name="Cronk Q."/>
            <person name="Cunningham R."/>
            <person name="Davis J."/>
            <person name="Degroeve S."/>
            <person name="Dejardin A."/>
            <person name="Depamphilis C."/>
            <person name="Detter J."/>
            <person name="Dirks B."/>
            <person name="Dubchak I."/>
            <person name="Duplessis S."/>
            <person name="Ehlting J."/>
            <person name="Ellis B."/>
            <person name="Gendler K."/>
            <person name="Goodstein D."/>
            <person name="Gribskov M."/>
            <person name="Grimwood J."/>
            <person name="Groover A."/>
            <person name="Gunter L."/>
            <person name="Hamberger B."/>
            <person name="Heinze B."/>
            <person name="Helariutta Y."/>
            <person name="Henrissat B."/>
            <person name="Holligan D."/>
            <person name="Holt R."/>
            <person name="Huang W."/>
            <person name="Islam-Faridi N."/>
            <person name="Jones S."/>
            <person name="Jones-Rhoades M."/>
            <person name="Jorgensen R."/>
            <person name="Joshi C."/>
            <person name="Kangasjarvi J."/>
            <person name="Karlsson J."/>
            <person name="Kelleher C."/>
            <person name="Kirkpatrick R."/>
            <person name="Kirst M."/>
            <person name="Kohler A."/>
            <person name="Kalluri U."/>
            <person name="Larimer F."/>
            <person name="Leebens-Mack J."/>
            <person name="Leple J.C."/>
            <person name="Locascio P."/>
            <person name="Lou Y."/>
            <person name="Lucas S."/>
            <person name="Martin F."/>
            <person name="Montanini B."/>
            <person name="Napoli C."/>
            <person name="Nelson D.R."/>
            <person name="Nelson C."/>
            <person name="Nieminen K."/>
            <person name="Nilsson O."/>
            <person name="Pereda V."/>
            <person name="Peter G."/>
            <person name="Philippe R."/>
            <person name="Pilate G."/>
            <person name="Poliakov A."/>
            <person name="Razumovskaya J."/>
            <person name="Richardson P."/>
            <person name="Rinaldi C."/>
            <person name="Ritland K."/>
            <person name="Rouze P."/>
            <person name="Ryaboy D."/>
            <person name="Schmutz J."/>
            <person name="Schrader J."/>
            <person name="Segerman B."/>
            <person name="Shin H."/>
            <person name="Siddiqui A."/>
            <person name="Sterky F."/>
            <person name="Terry A."/>
            <person name="Tsai C.J."/>
            <person name="Uberbacher E."/>
            <person name="Unneberg P."/>
            <person name="Vahala J."/>
            <person name="Wall K."/>
            <person name="Wessler S."/>
            <person name="Yang G."/>
            <person name="Yin T."/>
            <person name="Douglas C."/>
            <person name="Marra M."/>
            <person name="Sandberg G."/>
            <person name="Van de Peer Y."/>
            <person name="Rokhsar D."/>
        </authorList>
    </citation>
    <scope>NUCLEOTIDE SEQUENCE [LARGE SCALE GENOMIC DNA]</scope>
    <source>
        <strain evidence="2">cv. Nisqually</strain>
    </source>
</reference>
<evidence type="ECO:0000313" key="2">
    <source>
        <dbReference type="Proteomes" id="UP000006729"/>
    </source>
</evidence>
<dbReference type="InParanoid" id="A0A2K1YM91"/>
<evidence type="ECO:0000313" key="1">
    <source>
        <dbReference type="EMBL" id="PNT14143.1"/>
    </source>
</evidence>
<dbReference type="Proteomes" id="UP000006729">
    <property type="component" value="Chromosome 10"/>
</dbReference>
<proteinExistence type="predicted"/>
<sequence length="80" mass="8693">MNQTGRVNNQPQVLPCSVSTLVCIVAQGIILNPSSQQGNLELLALLCYHIDTWTEAEGHPLFTSKADLLPAESLIQNNGY</sequence>